<feature type="domain" description="DUF1707" evidence="2">
    <location>
        <begin position="7"/>
        <end position="58"/>
    </location>
</feature>
<evidence type="ECO:0000313" key="4">
    <source>
        <dbReference type="Proteomes" id="UP000199546"/>
    </source>
</evidence>
<evidence type="ECO:0000259" key="2">
    <source>
        <dbReference type="Pfam" id="PF08044"/>
    </source>
</evidence>
<keyword evidence="4" id="KW-1185">Reference proteome</keyword>
<dbReference type="EMBL" id="FPBA01000038">
    <property type="protein sequence ID" value="SFU07806.1"/>
    <property type="molecule type" value="Genomic_DNA"/>
</dbReference>
<feature type="transmembrane region" description="Helical" evidence="1">
    <location>
        <begin position="124"/>
        <end position="142"/>
    </location>
</feature>
<dbReference type="OrthoDB" id="3748531at2"/>
<dbReference type="PANTHER" id="PTHR40763:SF4">
    <property type="entry name" value="DUF1707 DOMAIN-CONTAINING PROTEIN"/>
    <property type="match status" value="1"/>
</dbReference>
<gene>
    <name evidence="3" type="ORF">SAMN05660657_05444</name>
</gene>
<proteinExistence type="predicted"/>
<evidence type="ECO:0000313" key="3">
    <source>
        <dbReference type="EMBL" id="SFU07806.1"/>
    </source>
</evidence>
<dbReference type="Pfam" id="PF08044">
    <property type="entry name" value="DUF1707"/>
    <property type="match status" value="1"/>
</dbReference>
<dbReference type="RefSeq" id="WP_093584748.1">
    <property type="nucleotide sequence ID" value="NZ_FPBA01000038.1"/>
</dbReference>
<keyword evidence="1" id="KW-0812">Transmembrane</keyword>
<dbReference type="STRING" id="1296565.SAMN05660657_05444"/>
<dbReference type="PANTHER" id="PTHR40763">
    <property type="entry name" value="MEMBRANE PROTEIN-RELATED"/>
    <property type="match status" value="1"/>
</dbReference>
<accession>A0A1I7D7Y5</accession>
<keyword evidence="1" id="KW-1133">Transmembrane helix</keyword>
<protein>
    <recommendedName>
        <fullName evidence="2">DUF1707 domain-containing protein</fullName>
    </recommendedName>
</protein>
<dbReference type="AlphaFoldDB" id="A0A1I7D7Y5"/>
<reference evidence="4" key="1">
    <citation type="submission" date="2016-10" db="EMBL/GenBank/DDBJ databases">
        <authorList>
            <person name="Varghese N."/>
            <person name="Submissions S."/>
        </authorList>
    </citation>
    <scope>NUCLEOTIDE SEQUENCE [LARGE SCALE GENOMIC DNA]</scope>
    <source>
        <strain evidence="4">DSM 46136</strain>
    </source>
</reference>
<name>A0A1I7D7Y5_9ACTN</name>
<dbReference type="Proteomes" id="UP000199546">
    <property type="component" value="Unassembled WGS sequence"/>
</dbReference>
<dbReference type="InterPro" id="IPR012551">
    <property type="entry name" value="DUF1707_SHOCT-like"/>
</dbReference>
<keyword evidence="1" id="KW-0472">Membrane</keyword>
<sequence>MPEPHLLAADTDRAAVVTRLDESLADGRLTLAEYEDRSARAHAARTYGELADLTADLPLPARREPARREPARSPVASALHGGAWHGAWGHDLRAAWTGWVTTAVIVVGIWLVTVLGSGDLQYPWPVWVIGPWGVVLLARTIGERRSQDTDRQQLPA</sequence>
<organism evidence="3 4">
    <name type="scientific">Geodermatophilus amargosae</name>
    <dbReference type="NCBI Taxonomy" id="1296565"/>
    <lineage>
        <taxon>Bacteria</taxon>
        <taxon>Bacillati</taxon>
        <taxon>Actinomycetota</taxon>
        <taxon>Actinomycetes</taxon>
        <taxon>Geodermatophilales</taxon>
        <taxon>Geodermatophilaceae</taxon>
        <taxon>Geodermatophilus</taxon>
    </lineage>
</organism>
<feature type="transmembrane region" description="Helical" evidence="1">
    <location>
        <begin position="94"/>
        <end position="112"/>
    </location>
</feature>
<evidence type="ECO:0000256" key="1">
    <source>
        <dbReference type="SAM" id="Phobius"/>
    </source>
</evidence>